<name>A0ABQ3YB38_9ACTN</name>
<protein>
    <submittedName>
        <fullName evidence="1">Uncharacterized protein</fullName>
    </submittedName>
</protein>
<evidence type="ECO:0000313" key="1">
    <source>
        <dbReference type="EMBL" id="GID77224.1"/>
    </source>
</evidence>
<keyword evidence="2" id="KW-1185">Reference proteome</keyword>
<dbReference type="RefSeq" id="WP_203770948.1">
    <property type="nucleotide sequence ID" value="NZ_BAAABO010000002.1"/>
</dbReference>
<gene>
    <name evidence="1" type="ORF">Ade02nite_58650</name>
</gene>
<sequence>MVYDREELGIRIVHCFPEDPQAFCGNLIGCLPRGVDPAGGDERGDDTMCNGFGGALTAHRPVAAINRFGIDSKEGVTRNGLRLHRELA</sequence>
<organism evidence="1 2">
    <name type="scientific">Paractinoplanes deccanensis</name>
    <dbReference type="NCBI Taxonomy" id="113561"/>
    <lineage>
        <taxon>Bacteria</taxon>
        <taxon>Bacillati</taxon>
        <taxon>Actinomycetota</taxon>
        <taxon>Actinomycetes</taxon>
        <taxon>Micromonosporales</taxon>
        <taxon>Micromonosporaceae</taxon>
        <taxon>Paractinoplanes</taxon>
    </lineage>
</organism>
<dbReference type="EMBL" id="BOMI01000115">
    <property type="protein sequence ID" value="GID77224.1"/>
    <property type="molecule type" value="Genomic_DNA"/>
</dbReference>
<proteinExistence type="predicted"/>
<evidence type="ECO:0000313" key="2">
    <source>
        <dbReference type="Proteomes" id="UP000609879"/>
    </source>
</evidence>
<accession>A0ABQ3YB38</accession>
<reference evidence="1 2" key="1">
    <citation type="submission" date="2021-01" db="EMBL/GenBank/DDBJ databases">
        <title>Whole genome shotgun sequence of Actinoplanes deccanensis NBRC 13994.</title>
        <authorList>
            <person name="Komaki H."/>
            <person name="Tamura T."/>
        </authorList>
    </citation>
    <scope>NUCLEOTIDE SEQUENCE [LARGE SCALE GENOMIC DNA]</scope>
    <source>
        <strain evidence="1 2">NBRC 13994</strain>
    </source>
</reference>
<comment type="caution">
    <text evidence="1">The sequence shown here is derived from an EMBL/GenBank/DDBJ whole genome shotgun (WGS) entry which is preliminary data.</text>
</comment>
<dbReference type="Proteomes" id="UP000609879">
    <property type="component" value="Unassembled WGS sequence"/>
</dbReference>